<dbReference type="Gene3D" id="3.20.20.80">
    <property type="entry name" value="Glycosidases"/>
    <property type="match status" value="1"/>
</dbReference>
<protein>
    <submittedName>
        <fullName evidence="9">Cellulase family glycosylhydrolase</fullName>
    </submittedName>
</protein>
<feature type="domain" description="Glycoside hydrolase family 5" evidence="8">
    <location>
        <begin position="27"/>
        <end position="332"/>
    </location>
</feature>
<accession>A0ABU8QTE7</accession>
<comment type="caution">
    <text evidence="9">The sequence shown here is derived from an EMBL/GenBank/DDBJ whole genome shotgun (WGS) entry which is preliminary data.</text>
</comment>
<organism evidence="9 10">
    <name type="scientific">Pseudomonas farsensis</name>
    <dbReference type="NCBI Taxonomy" id="2745492"/>
    <lineage>
        <taxon>Bacteria</taxon>
        <taxon>Pseudomonadati</taxon>
        <taxon>Pseudomonadota</taxon>
        <taxon>Gammaproteobacteria</taxon>
        <taxon>Pseudomonadales</taxon>
        <taxon>Pseudomonadaceae</taxon>
        <taxon>Pseudomonas</taxon>
    </lineage>
</organism>
<dbReference type="InterPro" id="IPR001547">
    <property type="entry name" value="Glyco_hydro_5"/>
</dbReference>
<dbReference type="PANTHER" id="PTHR31297">
    <property type="entry name" value="GLUCAN ENDO-1,6-BETA-GLUCOSIDASE B"/>
    <property type="match status" value="1"/>
</dbReference>
<dbReference type="Pfam" id="PF00150">
    <property type="entry name" value="Cellulase"/>
    <property type="match status" value="1"/>
</dbReference>
<evidence type="ECO:0000256" key="4">
    <source>
        <dbReference type="ARBA" id="ARBA00023277"/>
    </source>
</evidence>
<evidence type="ECO:0000256" key="1">
    <source>
        <dbReference type="ARBA" id="ARBA00005641"/>
    </source>
</evidence>
<keyword evidence="10" id="KW-1185">Reference proteome</keyword>
<dbReference type="InterPro" id="IPR050386">
    <property type="entry name" value="Glycosyl_hydrolase_5"/>
</dbReference>
<keyword evidence="4" id="KW-0119">Carbohydrate metabolism</keyword>
<evidence type="ECO:0000313" key="9">
    <source>
        <dbReference type="EMBL" id="MEJ5863894.1"/>
    </source>
</evidence>
<evidence type="ECO:0000313" key="10">
    <source>
        <dbReference type="Proteomes" id="UP001380290"/>
    </source>
</evidence>
<keyword evidence="2 7" id="KW-0378">Hydrolase</keyword>
<keyword evidence="5 7" id="KW-0326">Glycosidase</keyword>
<gene>
    <name evidence="9" type="ORF">V7S98_11720</name>
</gene>
<keyword evidence="6" id="KW-0624">Polysaccharide degradation</keyword>
<evidence type="ECO:0000256" key="2">
    <source>
        <dbReference type="ARBA" id="ARBA00022801"/>
    </source>
</evidence>
<dbReference type="PANTHER" id="PTHR31297:SF41">
    <property type="entry name" value="ENDOGLUCANASE, PUTATIVE (AFU_ORTHOLOGUE AFUA_5G01830)-RELATED"/>
    <property type="match status" value="1"/>
</dbReference>
<comment type="similarity">
    <text evidence="1 7">Belongs to the glycosyl hydrolase 5 (cellulase A) family.</text>
</comment>
<evidence type="ECO:0000256" key="6">
    <source>
        <dbReference type="ARBA" id="ARBA00023326"/>
    </source>
</evidence>
<dbReference type="SUPFAM" id="SSF51445">
    <property type="entry name" value="(Trans)glycosidases"/>
    <property type="match status" value="1"/>
</dbReference>
<dbReference type="EMBL" id="JBBHLC010000027">
    <property type="protein sequence ID" value="MEJ5863894.1"/>
    <property type="molecule type" value="Genomic_DNA"/>
</dbReference>
<evidence type="ECO:0000259" key="8">
    <source>
        <dbReference type="Pfam" id="PF00150"/>
    </source>
</evidence>
<dbReference type="Proteomes" id="UP001380290">
    <property type="component" value="Unassembled WGS sequence"/>
</dbReference>
<evidence type="ECO:0000256" key="7">
    <source>
        <dbReference type="RuleBase" id="RU361153"/>
    </source>
</evidence>
<reference evidence="9 10" key="1">
    <citation type="submission" date="2024-02" db="EMBL/GenBank/DDBJ databases">
        <title>Identification of pathogenicity and growth-promoting function of Pseudomonas putida variant.</title>
        <authorList>
            <person name="Sun J."/>
        </authorList>
    </citation>
    <scope>NUCLEOTIDE SEQUENCE [LARGE SCALE GENOMIC DNA]</scope>
    <source>
        <strain evidence="9 10">A03</strain>
    </source>
</reference>
<evidence type="ECO:0000256" key="5">
    <source>
        <dbReference type="ARBA" id="ARBA00023295"/>
    </source>
</evidence>
<name>A0ABU8QTE7_9PSED</name>
<sequence>MCQASHAADLIDFWDAPRHGGNSFNRLPPDQAYFDALQGYGANWVRLSYDKWKPTRRDFLLGDADDYTGLAEADLQQLMAVLDRAHIAGLKVVVAPLSLPGMRWAQNNQGQFDDRLWQDKRYWQQAARFWRDLATALKGHPAVAAYNLINEPAPEFKGGLAEHASAAQMQAWYAQQQGSARDLPALYRHVIAAIREVDGTTPVMVDAGWYAAADAFSYWPAALEDERVLYSVHMYEPYAATSAPNLTRDKPIPYPGPAPFGGQSVQWNGQRVAEYLQQPLGWAQRVQLPRKRLVVGEFGCMRRLAGCQQYLEDVLSVLDREQLHWAFYSFREDSWDGMDYELGTGKVPGVYWQAIEDGTPDPVARQATRAFKPILMRLQPGT</sequence>
<evidence type="ECO:0000256" key="3">
    <source>
        <dbReference type="ARBA" id="ARBA00023001"/>
    </source>
</evidence>
<dbReference type="InterPro" id="IPR017853">
    <property type="entry name" value="GH"/>
</dbReference>
<keyword evidence="3" id="KW-0136">Cellulose degradation</keyword>
<proteinExistence type="inferred from homology"/>